<dbReference type="SUPFAM" id="SSF50249">
    <property type="entry name" value="Nucleic acid-binding proteins"/>
    <property type="match status" value="1"/>
</dbReference>
<reference evidence="4" key="1">
    <citation type="submission" date="2022-03" db="EMBL/GenBank/DDBJ databases">
        <title>Draft genome sequence of Aduncisulcus paluster, a free-living microaerophilic Fornicata.</title>
        <authorList>
            <person name="Yuyama I."/>
            <person name="Kume K."/>
            <person name="Tamura T."/>
            <person name="Inagaki Y."/>
            <person name="Hashimoto T."/>
        </authorList>
    </citation>
    <scope>NUCLEOTIDE SEQUENCE</scope>
    <source>
        <strain evidence="4">NY0171</strain>
    </source>
</reference>
<evidence type="ECO:0000313" key="4">
    <source>
        <dbReference type="EMBL" id="GKT27423.1"/>
    </source>
</evidence>
<gene>
    <name evidence="4" type="ORF">ADUPG1_013823</name>
</gene>
<evidence type="ECO:0000259" key="3">
    <source>
        <dbReference type="Pfam" id="PF01331"/>
    </source>
</evidence>
<accession>A0ABQ5K4C8</accession>
<feature type="compositionally biased region" description="Low complexity" evidence="2">
    <location>
        <begin position="528"/>
        <end position="538"/>
    </location>
</feature>
<dbReference type="CDD" id="cd07895">
    <property type="entry name" value="Adenylation_mRNA_capping"/>
    <property type="match status" value="1"/>
</dbReference>
<dbReference type="InterPro" id="IPR051029">
    <property type="entry name" value="mRNA_Capping_Enz/RNA_Phosphat"/>
</dbReference>
<comment type="catalytic activity">
    <reaction evidence="1">
        <text>a 5'-end diphospho-ribonucleoside in mRNA + GTP + H(+) = a 5'-end (5'-triphosphoguanosine)-ribonucleoside in mRNA + diphosphate</text>
        <dbReference type="Rhea" id="RHEA:67012"/>
        <dbReference type="Rhea" id="RHEA-COMP:17165"/>
        <dbReference type="Rhea" id="RHEA-COMP:17166"/>
        <dbReference type="ChEBI" id="CHEBI:15378"/>
        <dbReference type="ChEBI" id="CHEBI:33019"/>
        <dbReference type="ChEBI" id="CHEBI:37565"/>
        <dbReference type="ChEBI" id="CHEBI:167616"/>
        <dbReference type="ChEBI" id="CHEBI:167617"/>
        <dbReference type="EC" id="2.7.7.50"/>
    </reaction>
    <physiologicalReaction direction="left-to-right" evidence="1">
        <dbReference type="Rhea" id="RHEA:67013"/>
    </physiologicalReaction>
</comment>
<dbReference type="InterPro" id="IPR012340">
    <property type="entry name" value="NA-bd_OB-fold"/>
</dbReference>
<dbReference type="EMBL" id="BQXS01012743">
    <property type="protein sequence ID" value="GKT27423.1"/>
    <property type="molecule type" value="Genomic_DNA"/>
</dbReference>
<feature type="compositionally biased region" description="Polar residues" evidence="2">
    <location>
        <begin position="539"/>
        <end position="552"/>
    </location>
</feature>
<evidence type="ECO:0000313" key="5">
    <source>
        <dbReference type="Proteomes" id="UP001057375"/>
    </source>
</evidence>
<dbReference type="Gene3D" id="3.30.470.30">
    <property type="entry name" value="DNA ligase/mRNA capping enzyme"/>
    <property type="match status" value="1"/>
</dbReference>
<sequence length="628" mass="72902">MEGIEDWIKKYQIKNAELIERIVNYVCEFGSTEEEKERKDKTFPGAQPVSFSPRALEHIISSDYHICEKTDGVRYLLFSNRLTQSFGKQVVDETTKRRCILVGRKWDIINIPLNFCGFDVGPGVLFDGELVIDTVKTAKGERKIMSYYVFDCLYFGASTLHLTLMKRLEKAMMLIHHINSFRLDVMKAGPKHKHTKLLSQLQLRMKQYYPKDQLAKLFYSVIPKLPHGNDGVIFTPALDPYKRHTCERLIKWKPMQDNTTDFAIQRWSEHVMDKDAFSIYNEEVNEQIRINEIKLKKLRQEWKEMNDSDKLLKHDLDCQMKDLRAQIDSKEFDIPTPKLQRITQYRLYLSVTGHRETGKYNLGRFSTDLSHSPIRDEILQSLSLKKIVIVECQFRPELEREEVDVVGASKVDACEVPVGSTMKKKGMWVPIRIRSDKELANNVRTYNDVCVAMRCHMDKDRLVQTLTRGLGSSQRFGRGWKGITSIGDIPSVGAGSQDVTEAEKRKMWFRLRTVRRNSLLSSQTTVISSSKQPSDISSTNISAKISSTSSDVTETRIKREREVEAKEEGQDDHEKEEQKETARDEIRRQVELKRSEKRERESAAIRKREEVISKEFNFFEQDDSSSDD</sequence>
<dbReference type="Gene3D" id="2.40.50.140">
    <property type="entry name" value="Nucleic acid-binding proteins"/>
    <property type="match status" value="1"/>
</dbReference>
<feature type="compositionally biased region" description="Basic and acidic residues" evidence="2">
    <location>
        <begin position="553"/>
        <end position="606"/>
    </location>
</feature>
<dbReference type="Proteomes" id="UP001057375">
    <property type="component" value="Unassembled WGS sequence"/>
</dbReference>
<organism evidence="4 5">
    <name type="scientific">Aduncisulcus paluster</name>
    <dbReference type="NCBI Taxonomy" id="2918883"/>
    <lineage>
        <taxon>Eukaryota</taxon>
        <taxon>Metamonada</taxon>
        <taxon>Carpediemonas-like organisms</taxon>
        <taxon>Aduncisulcus</taxon>
    </lineage>
</organism>
<name>A0ABQ5K4C8_9EUKA</name>
<evidence type="ECO:0000256" key="2">
    <source>
        <dbReference type="SAM" id="MobiDB-lite"/>
    </source>
</evidence>
<dbReference type="PANTHER" id="PTHR10367">
    <property type="entry name" value="MRNA-CAPPING ENZYME"/>
    <property type="match status" value="1"/>
</dbReference>
<feature type="region of interest" description="Disordered" evidence="2">
    <location>
        <begin position="522"/>
        <end position="606"/>
    </location>
</feature>
<feature type="domain" description="mRNA capping enzyme adenylation" evidence="3">
    <location>
        <begin position="47"/>
        <end position="253"/>
    </location>
</feature>
<keyword evidence="5" id="KW-1185">Reference proteome</keyword>
<proteinExistence type="predicted"/>
<evidence type="ECO:0000256" key="1">
    <source>
        <dbReference type="ARBA" id="ARBA00044624"/>
    </source>
</evidence>
<comment type="caution">
    <text evidence="4">The sequence shown here is derived from an EMBL/GenBank/DDBJ whole genome shotgun (WGS) entry which is preliminary data.</text>
</comment>
<dbReference type="PANTHER" id="PTHR10367:SF17">
    <property type="entry name" value="MRNA-CAPPING ENZYME"/>
    <property type="match status" value="1"/>
</dbReference>
<dbReference type="Pfam" id="PF01331">
    <property type="entry name" value="mRNA_cap_enzyme"/>
    <property type="match status" value="1"/>
</dbReference>
<dbReference type="InterPro" id="IPR001339">
    <property type="entry name" value="mRNA_cap_enzyme_adenylation"/>
</dbReference>
<protein>
    <recommendedName>
        <fullName evidence="3">mRNA capping enzyme adenylation domain-containing protein</fullName>
    </recommendedName>
</protein>
<dbReference type="SUPFAM" id="SSF56091">
    <property type="entry name" value="DNA ligase/mRNA capping enzyme, catalytic domain"/>
    <property type="match status" value="1"/>
</dbReference>